<evidence type="ECO:0000313" key="2">
    <source>
        <dbReference type="Proteomes" id="UP000013201"/>
    </source>
</evidence>
<sequence>MFLQATFRARLRLIAWACRTIGKAFDCDVPALPIEGMA</sequence>
<evidence type="ECO:0000313" key="1">
    <source>
        <dbReference type="EMBL" id="CCW17494.1"/>
    </source>
</evidence>
<comment type="caution">
    <text evidence="1">The sequence shown here is derived from an EMBL/GenBank/DDBJ whole genome shotgun (WGS) entry which is preliminary data.</text>
</comment>
<dbReference type="EMBL" id="CAVK010000083">
    <property type="protein sequence ID" value="CCW17494.1"/>
    <property type="molecule type" value="Genomic_DNA"/>
</dbReference>
<reference evidence="2" key="2">
    <citation type="submission" date="2013-04" db="EMBL/GenBank/DDBJ databases">
        <title>Bisphenol A degrading Sphingobium sp. strain BiD32.</title>
        <authorList>
            <person name="Nielsen J.L."/>
            <person name="Zhou N.A."/>
            <person name="Kjeldal H."/>
        </authorList>
    </citation>
    <scope>NUCLEOTIDE SEQUENCE [LARGE SCALE GENOMIC DNA]</scope>
    <source>
        <strain evidence="2">BiD32</strain>
    </source>
</reference>
<protein>
    <submittedName>
        <fullName evidence="1">Uncharacterized protein</fullName>
    </submittedName>
</protein>
<organism evidence="1 2">
    <name type="scientific">Sphingobium indicum BiD32</name>
    <dbReference type="NCBI Taxonomy" id="1301087"/>
    <lineage>
        <taxon>Bacteria</taxon>
        <taxon>Pseudomonadati</taxon>
        <taxon>Pseudomonadota</taxon>
        <taxon>Alphaproteobacteria</taxon>
        <taxon>Sphingomonadales</taxon>
        <taxon>Sphingomonadaceae</taxon>
        <taxon>Sphingobium</taxon>
    </lineage>
</organism>
<keyword evidence="2" id="KW-1185">Reference proteome</keyword>
<accession>N1ML67</accession>
<reference evidence="1 2" key="1">
    <citation type="submission" date="2013-03" db="EMBL/GenBank/DDBJ databases">
        <authorList>
            <person name="Le V."/>
        </authorList>
    </citation>
    <scope>NUCLEOTIDE SEQUENCE [LARGE SCALE GENOMIC DNA]</scope>
    <source>
        <strain evidence="1 2">BiD32</strain>
    </source>
</reference>
<gene>
    <name evidence="1" type="ORF">EBBID32_18350</name>
</gene>
<proteinExistence type="predicted"/>
<name>N1ML67_9SPHN</name>
<dbReference type="Proteomes" id="UP000013201">
    <property type="component" value="Unassembled WGS sequence"/>
</dbReference>
<dbReference type="AlphaFoldDB" id="N1ML67"/>